<feature type="domain" description="Microtubule-associated serine/threonine-protein kinase pre-PK" evidence="2">
    <location>
        <begin position="45"/>
        <end position="161"/>
    </location>
</feature>
<dbReference type="GO" id="GO:0005524">
    <property type="term" value="F:ATP binding"/>
    <property type="evidence" value="ECO:0007669"/>
    <property type="project" value="InterPro"/>
</dbReference>
<feature type="non-terminal residue" evidence="3">
    <location>
        <position position="161"/>
    </location>
</feature>
<evidence type="ECO:0000313" key="4">
    <source>
        <dbReference type="Proteomes" id="UP000678393"/>
    </source>
</evidence>
<dbReference type="InterPro" id="IPR015022">
    <property type="entry name" value="MAST_pre-PK_dom"/>
</dbReference>
<feature type="compositionally biased region" description="Low complexity" evidence="1">
    <location>
        <begin position="17"/>
        <end position="28"/>
    </location>
</feature>
<accession>A0A8S3ZBW6</accession>
<evidence type="ECO:0000313" key="3">
    <source>
        <dbReference type="EMBL" id="CAG5125698.1"/>
    </source>
</evidence>
<dbReference type="Pfam" id="PF08926">
    <property type="entry name" value="DUF1908"/>
    <property type="match status" value="1"/>
</dbReference>
<feature type="non-terminal residue" evidence="3">
    <location>
        <position position="1"/>
    </location>
</feature>
<sequence length="161" mass="17920">KDLTISRKNSRNYGRRSVIASASSTSPSPVHPLRCVSPQNHTGSPHESPRNLSPIQHGHFAFQAMRRCDGRRWSFASIPSSGYGTNTPGSSNVSFHLFLPSSHPQSRYSSQERLHQFPSQPTAEELHFLSSHFGSSENVPTSHDDSDLHLHANLRPRSRSL</sequence>
<dbReference type="EMBL" id="CAJHNH020002135">
    <property type="protein sequence ID" value="CAG5125698.1"/>
    <property type="molecule type" value="Genomic_DNA"/>
</dbReference>
<gene>
    <name evidence="3" type="ORF">CUNI_LOCUS11256</name>
</gene>
<proteinExistence type="predicted"/>
<protein>
    <recommendedName>
        <fullName evidence="2">Microtubule-associated serine/threonine-protein kinase pre-PK domain-containing protein</fullName>
    </recommendedName>
</protein>
<feature type="compositionally biased region" description="Polar residues" evidence="1">
    <location>
        <begin position="37"/>
        <end position="53"/>
    </location>
</feature>
<dbReference type="GO" id="GO:0004674">
    <property type="term" value="F:protein serine/threonine kinase activity"/>
    <property type="evidence" value="ECO:0007669"/>
    <property type="project" value="InterPro"/>
</dbReference>
<dbReference type="AlphaFoldDB" id="A0A8S3ZBW6"/>
<dbReference type="GO" id="GO:0000287">
    <property type="term" value="F:magnesium ion binding"/>
    <property type="evidence" value="ECO:0007669"/>
    <property type="project" value="InterPro"/>
</dbReference>
<dbReference type="OrthoDB" id="8958474at2759"/>
<name>A0A8S3ZBW6_9EUPU</name>
<keyword evidence="4" id="KW-1185">Reference proteome</keyword>
<reference evidence="3" key="1">
    <citation type="submission" date="2021-04" db="EMBL/GenBank/DDBJ databases">
        <authorList>
            <consortium name="Molecular Ecology Group"/>
        </authorList>
    </citation>
    <scope>NUCLEOTIDE SEQUENCE</scope>
</reference>
<feature type="region of interest" description="Disordered" evidence="1">
    <location>
        <begin position="133"/>
        <end position="161"/>
    </location>
</feature>
<feature type="region of interest" description="Disordered" evidence="1">
    <location>
        <begin position="102"/>
        <end position="121"/>
    </location>
</feature>
<evidence type="ECO:0000256" key="1">
    <source>
        <dbReference type="SAM" id="MobiDB-lite"/>
    </source>
</evidence>
<evidence type="ECO:0000259" key="2">
    <source>
        <dbReference type="Pfam" id="PF08926"/>
    </source>
</evidence>
<dbReference type="Proteomes" id="UP000678393">
    <property type="component" value="Unassembled WGS sequence"/>
</dbReference>
<comment type="caution">
    <text evidence="3">The sequence shown here is derived from an EMBL/GenBank/DDBJ whole genome shotgun (WGS) entry which is preliminary data.</text>
</comment>
<organism evidence="3 4">
    <name type="scientific">Candidula unifasciata</name>
    <dbReference type="NCBI Taxonomy" id="100452"/>
    <lineage>
        <taxon>Eukaryota</taxon>
        <taxon>Metazoa</taxon>
        <taxon>Spiralia</taxon>
        <taxon>Lophotrochozoa</taxon>
        <taxon>Mollusca</taxon>
        <taxon>Gastropoda</taxon>
        <taxon>Heterobranchia</taxon>
        <taxon>Euthyneura</taxon>
        <taxon>Panpulmonata</taxon>
        <taxon>Eupulmonata</taxon>
        <taxon>Stylommatophora</taxon>
        <taxon>Helicina</taxon>
        <taxon>Helicoidea</taxon>
        <taxon>Geomitridae</taxon>
        <taxon>Candidula</taxon>
    </lineage>
</organism>
<feature type="compositionally biased region" description="Basic residues" evidence="1">
    <location>
        <begin position="152"/>
        <end position="161"/>
    </location>
</feature>
<feature type="region of interest" description="Disordered" evidence="1">
    <location>
        <begin position="1"/>
        <end position="53"/>
    </location>
</feature>